<dbReference type="Proteomes" id="UP001228905">
    <property type="component" value="Unassembled WGS sequence"/>
</dbReference>
<evidence type="ECO:0000256" key="1">
    <source>
        <dbReference type="SAM" id="Coils"/>
    </source>
</evidence>
<reference evidence="4 5" key="1">
    <citation type="submission" date="2023-07" db="EMBL/GenBank/DDBJ databases">
        <title>Genomic Encyclopedia of Type Strains, Phase IV (KMG-IV): sequencing the most valuable type-strain genomes for metagenomic binning, comparative biology and taxonomic classification.</title>
        <authorList>
            <person name="Goeker M."/>
        </authorList>
    </citation>
    <scope>NUCLEOTIDE SEQUENCE [LARGE SCALE GENOMIC DNA]</scope>
    <source>
        <strain evidence="4 5">DSM 18695</strain>
    </source>
</reference>
<keyword evidence="1" id="KW-0175">Coiled coil</keyword>
<gene>
    <name evidence="4" type="ORF">QO010_002734</name>
</gene>
<evidence type="ECO:0000256" key="3">
    <source>
        <dbReference type="SAM" id="Phobius"/>
    </source>
</evidence>
<evidence type="ECO:0000313" key="5">
    <source>
        <dbReference type="Proteomes" id="UP001228905"/>
    </source>
</evidence>
<feature type="coiled-coil region" evidence="1">
    <location>
        <begin position="42"/>
        <end position="76"/>
    </location>
</feature>
<dbReference type="RefSeq" id="WP_307349976.1">
    <property type="nucleotide sequence ID" value="NZ_JAUSVS010000005.1"/>
</dbReference>
<feature type="compositionally biased region" description="Low complexity" evidence="2">
    <location>
        <begin position="227"/>
        <end position="263"/>
    </location>
</feature>
<keyword evidence="5" id="KW-1185">Reference proteome</keyword>
<keyword evidence="3" id="KW-0472">Membrane</keyword>
<name>A0ABU0ISG5_9CAUL</name>
<evidence type="ECO:0008006" key="6">
    <source>
        <dbReference type="Google" id="ProtNLM"/>
    </source>
</evidence>
<organism evidence="4 5">
    <name type="scientific">Caulobacter ginsengisoli</name>
    <dbReference type="NCBI Taxonomy" id="400775"/>
    <lineage>
        <taxon>Bacteria</taxon>
        <taxon>Pseudomonadati</taxon>
        <taxon>Pseudomonadota</taxon>
        <taxon>Alphaproteobacteria</taxon>
        <taxon>Caulobacterales</taxon>
        <taxon>Caulobacteraceae</taxon>
        <taxon>Caulobacter</taxon>
    </lineage>
</organism>
<proteinExistence type="predicted"/>
<feature type="region of interest" description="Disordered" evidence="2">
    <location>
        <begin position="212"/>
        <end position="263"/>
    </location>
</feature>
<evidence type="ECO:0000256" key="2">
    <source>
        <dbReference type="SAM" id="MobiDB-lite"/>
    </source>
</evidence>
<accession>A0ABU0ISG5</accession>
<evidence type="ECO:0000313" key="4">
    <source>
        <dbReference type="EMBL" id="MDQ0464950.1"/>
    </source>
</evidence>
<protein>
    <recommendedName>
        <fullName evidence="6">SPOR domain-containing protein</fullName>
    </recommendedName>
</protein>
<keyword evidence="3" id="KW-0812">Transmembrane</keyword>
<sequence length="263" mass="28005">MSAVDLAAHAEALGRRSRLTGAVTLLGGALMFGAIGASAWGVYSLQTETRRLEAQKARLKADIDALTRTKSTLQSELATSQDSLAKAATALQAGDVPRAQQAIDTGQAAAPPAGVARVFFQLRSDDQVPLYRSCGAVLARAGYRVPNYEMLPNAGPRRSEIRYYHKAEAARAAALARILGSCGAGPMTPVYIRRFENSGRVKPLVFEAWLAPGATPPAEPGPQRPVQQQLAPQRPIQQGPPVQQGPPIQQQQIDAAAPVQSRR</sequence>
<feature type="transmembrane region" description="Helical" evidence="3">
    <location>
        <begin position="21"/>
        <end position="43"/>
    </location>
</feature>
<keyword evidence="3" id="KW-1133">Transmembrane helix</keyword>
<feature type="compositionally biased region" description="Pro residues" evidence="2">
    <location>
        <begin position="214"/>
        <end position="223"/>
    </location>
</feature>
<comment type="caution">
    <text evidence="4">The sequence shown here is derived from an EMBL/GenBank/DDBJ whole genome shotgun (WGS) entry which is preliminary data.</text>
</comment>
<dbReference type="EMBL" id="JAUSVS010000005">
    <property type="protein sequence ID" value="MDQ0464950.1"/>
    <property type="molecule type" value="Genomic_DNA"/>
</dbReference>